<keyword evidence="4" id="KW-1185">Reference proteome</keyword>
<evidence type="ECO:0000313" key="4">
    <source>
        <dbReference type="Proteomes" id="UP000190306"/>
    </source>
</evidence>
<dbReference type="GeneID" id="93957531"/>
<feature type="domain" description="HTH cro/C1-type" evidence="1">
    <location>
        <begin position="18"/>
        <end position="73"/>
    </location>
</feature>
<evidence type="ECO:0000313" key="5">
    <source>
        <dbReference type="Proteomes" id="UP000502504"/>
    </source>
</evidence>
<evidence type="ECO:0000313" key="2">
    <source>
        <dbReference type="EMBL" id="OOQ52171.1"/>
    </source>
</evidence>
<protein>
    <submittedName>
        <fullName evidence="3">Helix-turn-helix domain-containing protein</fullName>
    </submittedName>
</protein>
<sequence length="293" mass="32915">MPPRTSPSERQRRLGAELRKLRVRAGMSGDTAAGLIGAERTRISHIERGRVDVPRNGLYKLLRAYQCPEGAYFDSLMDMAHESGRGWWNGFSDTIGPAGRDLAELESRSTVLRTHNPLVIPGMLQTREYARAVLAATEPDPERADRYADFRLGRQRVLTGGSPVTYHAIIHEAALHTRVGSPEIMRKQLLRLMEVSRQHHVTVQIYPFEAGIYAAHSRSFVLFGTGVPDLDTVYLEHPTDSQFLWDGVQLDEYAKMFERLAELALAPVDPESSPESHASRDSLSLIQHVMYTL</sequence>
<dbReference type="SMART" id="SM00530">
    <property type="entry name" value="HTH_XRE"/>
    <property type="match status" value="1"/>
</dbReference>
<dbReference type="InterPro" id="IPR001387">
    <property type="entry name" value="Cro/C1-type_HTH"/>
</dbReference>
<dbReference type="RefSeq" id="WP_030779993.1">
    <property type="nucleotide sequence ID" value="NZ_CM007717.1"/>
</dbReference>
<organism evidence="3 5">
    <name type="scientific">Streptomyces antibioticus</name>
    <dbReference type="NCBI Taxonomy" id="1890"/>
    <lineage>
        <taxon>Bacteria</taxon>
        <taxon>Bacillati</taxon>
        <taxon>Actinomycetota</taxon>
        <taxon>Actinomycetes</taxon>
        <taxon>Kitasatosporales</taxon>
        <taxon>Streptomycetaceae</taxon>
        <taxon>Streptomyces</taxon>
    </lineage>
</organism>
<reference evidence="3 5" key="2">
    <citation type="submission" date="2020-03" db="EMBL/GenBank/DDBJ databases">
        <title>Is there a link between lipid content and antibiotic production in Streptomyces?</title>
        <authorList>
            <person name="David M."/>
            <person name="Lejeune C."/>
            <person name="Abreu S."/>
            <person name="Thibessard A."/>
            <person name="Leblond P."/>
            <person name="Chaminade P."/>
            <person name="Virolle M.-J."/>
        </authorList>
    </citation>
    <scope>NUCLEOTIDE SEQUENCE [LARGE SCALE GENOMIC DNA]</scope>
    <source>
        <strain evidence="3 5">DSM 41481</strain>
    </source>
</reference>
<dbReference type="InterPro" id="IPR043917">
    <property type="entry name" value="DUF5753"/>
</dbReference>
<dbReference type="Proteomes" id="UP000502504">
    <property type="component" value="Chromosome"/>
</dbReference>
<name>A0AAE6Y866_STRAT</name>
<dbReference type="GO" id="GO:0003677">
    <property type="term" value="F:DNA binding"/>
    <property type="evidence" value="ECO:0007669"/>
    <property type="project" value="InterPro"/>
</dbReference>
<evidence type="ECO:0000313" key="3">
    <source>
        <dbReference type="EMBL" id="QIT44686.1"/>
    </source>
</evidence>
<evidence type="ECO:0000259" key="1">
    <source>
        <dbReference type="PROSITE" id="PS50943"/>
    </source>
</evidence>
<proteinExistence type="predicted"/>
<dbReference type="InterPro" id="IPR010982">
    <property type="entry name" value="Lambda_DNA-bd_dom_sf"/>
</dbReference>
<dbReference type="SUPFAM" id="SSF47413">
    <property type="entry name" value="lambda repressor-like DNA-binding domains"/>
    <property type="match status" value="1"/>
</dbReference>
<dbReference type="EMBL" id="CP050692">
    <property type="protein sequence ID" value="QIT44686.1"/>
    <property type="molecule type" value="Genomic_DNA"/>
</dbReference>
<dbReference type="PROSITE" id="PS50943">
    <property type="entry name" value="HTH_CROC1"/>
    <property type="match status" value="1"/>
</dbReference>
<dbReference type="Pfam" id="PF19054">
    <property type="entry name" value="DUF5753"/>
    <property type="match status" value="1"/>
</dbReference>
<dbReference type="AlphaFoldDB" id="A0AAE6Y866"/>
<dbReference type="Proteomes" id="UP000190306">
    <property type="component" value="Chromosome"/>
</dbReference>
<accession>A0AAE6Y866</accession>
<dbReference type="EMBL" id="LHQL01000008">
    <property type="protein sequence ID" value="OOQ52171.1"/>
    <property type="molecule type" value="Genomic_DNA"/>
</dbReference>
<reference evidence="2 4" key="1">
    <citation type="submission" date="2015-07" db="EMBL/GenBank/DDBJ databases">
        <title>Draft Genome Sequence of Streptomyces antibioticus, IMRU 3720 reveals insights in the evolution of actinomycin biosynthetic gene clusters in Streptomyces.</title>
        <authorList>
            <person name="Crnovcic I."/>
            <person name="Ruckert C."/>
            <person name="Kalinowksi J."/>
            <person name="Keller U."/>
        </authorList>
    </citation>
    <scope>NUCLEOTIDE SEQUENCE [LARGE SCALE GENOMIC DNA]</scope>
    <source>
        <strain evidence="2 4">DSM 41481</strain>
    </source>
</reference>
<dbReference type="Pfam" id="PF13560">
    <property type="entry name" value="HTH_31"/>
    <property type="match status" value="1"/>
</dbReference>
<dbReference type="Gene3D" id="1.10.260.40">
    <property type="entry name" value="lambda repressor-like DNA-binding domains"/>
    <property type="match status" value="1"/>
</dbReference>
<dbReference type="CDD" id="cd00093">
    <property type="entry name" value="HTH_XRE"/>
    <property type="match status" value="1"/>
</dbReference>
<gene>
    <name evidence="2" type="ORF">AFM16_14675</name>
    <name evidence="3" type="ORF">HCX60_14880</name>
</gene>